<comment type="caution">
    <text evidence="3">The sequence shown here is derived from an EMBL/GenBank/DDBJ whole genome shotgun (WGS) entry which is preliminary data.</text>
</comment>
<dbReference type="SUPFAM" id="SSF55874">
    <property type="entry name" value="ATPase domain of HSP90 chaperone/DNA topoisomerase II/histidine kinase"/>
    <property type="match status" value="1"/>
</dbReference>
<keyword evidence="4" id="KW-1185">Reference proteome</keyword>
<accession>A0ABN3QHW8</accession>
<dbReference type="PANTHER" id="PTHR35526">
    <property type="entry name" value="ANTI-SIGMA-F FACTOR RSBW-RELATED"/>
    <property type="match status" value="1"/>
</dbReference>
<gene>
    <name evidence="3" type="ORF">GCM10010411_75000</name>
</gene>
<evidence type="ECO:0000313" key="3">
    <source>
        <dbReference type="EMBL" id="GAA2626959.1"/>
    </source>
</evidence>
<feature type="domain" description="Histidine kinase/HSP90-like ATPase" evidence="2">
    <location>
        <begin position="24"/>
        <end position="140"/>
    </location>
</feature>
<evidence type="ECO:0000256" key="1">
    <source>
        <dbReference type="ARBA" id="ARBA00022527"/>
    </source>
</evidence>
<dbReference type="Gene3D" id="3.30.565.10">
    <property type="entry name" value="Histidine kinase-like ATPase, C-terminal domain"/>
    <property type="match status" value="1"/>
</dbReference>
<sequence length="151" mass="16746">MTTLTHSTQARQYSLRRTYLALTSVARTARDTTRIHLASWDLHTDLVDNAVRVISEMVTNAIAATPRKKIMIDLFMADGRLHLEVWDCSPTPPSRRDTQAVVDARFDPNSPDPGGWGLEIIEALADTCGHRQGPDGGKTVFAQFSLQRTAN</sequence>
<organism evidence="3 4">
    <name type="scientific">Actinomadura fulvescens</name>
    <dbReference type="NCBI Taxonomy" id="46160"/>
    <lineage>
        <taxon>Bacteria</taxon>
        <taxon>Bacillati</taxon>
        <taxon>Actinomycetota</taxon>
        <taxon>Actinomycetes</taxon>
        <taxon>Streptosporangiales</taxon>
        <taxon>Thermomonosporaceae</taxon>
        <taxon>Actinomadura</taxon>
    </lineage>
</organism>
<dbReference type="CDD" id="cd16936">
    <property type="entry name" value="HATPase_RsbW-like"/>
    <property type="match status" value="1"/>
</dbReference>
<reference evidence="3 4" key="1">
    <citation type="journal article" date="2019" name="Int. J. Syst. Evol. Microbiol.">
        <title>The Global Catalogue of Microorganisms (GCM) 10K type strain sequencing project: providing services to taxonomists for standard genome sequencing and annotation.</title>
        <authorList>
            <consortium name="The Broad Institute Genomics Platform"/>
            <consortium name="The Broad Institute Genome Sequencing Center for Infectious Disease"/>
            <person name="Wu L."/>
            <person name="Ma J."/>
        </authorList>
    </citation>
    <scope>NUCLEOTIDE SEQUENCE [LARGE SCALE GENOMIC DNA]</scope>
    <source>
        <strain evidence="3 4">JCM 6833</strain>
    </source>
</reference>
<dbReference type="InterPro" id="IPR003594">
    <property type="entry name" value="HATPase_dom"/>
</dbReference>
<dbReference type="RefSeq" id="WP_344547244.1">
    <property type="nucleotide sequence ID" value="NZ_BAAATD010000013.1"/>
</dbReference>
<dbReference type="InterPro" id="IPR050267">
    <property type="entry name" value="Anti-sigma-factor_SerPK"/>
</dbReference>
<dbReference type="PANTHER" id="PTHR35526:SF3">
    <property type="entry name" value="ANTI-SIGMA-F FACTOR RSBW"/>
    <property type="match status" value="1"/>
</dbReference>
<protein>
    <recommendedName>
        <fullName evidence="2">Histidine kinase/HSP90-like ATPase domain-containing protein</fullName>
    </recommendedName>
</protein>
<dbReference type="EMBL" id="BAAATD010000013">
    <property type="protein sequence ID" value="GAA2626959.1"/>
    <property type="molecule type" value="Genomic_DNA"/>
</dbReference>
<keyword evidence="1" id="KW-0808">Transferase</keyword>
<evidence type="ECO:0000259" key="2">
    <source>
        <dbReference type="Pfam" id="PF13581"/>
    </source>
</evidence>
<dbReference type="Proteomes" id="UP001501509">
    <property type="component" value="Unassembled WGS sequence"/>
</dbReference>
<evidence type="ECO:0000313" key="4">
    <source>
        <dbReference type="Proteomes" id="UP001501509"/>
    </source>
</evidence>
<keyword evidence="1" id="KW-0418">Kinase</keyword>
<keyword evidence="1" id="KW-0723">Serine/threonine-protein kinase</keyword>
<name>A0ABN3QHW8_9ACTN</name>
<dbReference type="Pfam" id="PF13581">
    <property type="entry name" value="HATPase_c_2"/>
    <property type="match status" value="1"/>
</dbReference>
<proteinExistence type="predicted"/>
<dbReference type="InterPro" id="IPR036890">
    <property type="entry name" value="HATPase_C_sf"/>
</dbReference>